<keyword evidence="3" id="KW-0732">Signal</keyword>
<dbReference type="PROSITE" id="PS51257">
    <property type="entry name" value="PROKAR_LIPOPROTEIN"/>
    <property type="match status" value="1"/>
</dbReference>
<dbReference type="Pfam" id="PF07980">
    <property type="entry name" value="SusD_RagB"/>
    <property type="match status" value="1"/>
</dbReference>
<evidence type="ECO:0000259" key="6">
    <source>
        <dbReference type="Pfam" id="PF07980"/>
    </source>
</evidence>
<dbReference type="SUPFAM" id="SSF48452">
    <property type="entry name" value="TPR-like"/>
    <property type="match status" value="1"/>
</dbReference>
<evidence type="ECO:0000256" key="3">
    <source>
        <dbReference type="ARBA" id="ARBA00022729"/>
    </source>
</evidence>
<protein>
    <submittedName>
        <fullName evidence="8">RagB/SusD family nutrient uptake outer membrane protein</fullName>
    </submittedName>
</protein>
<gene>
    <name evidence="8" type="ORF">ABR189_06225</name>
</gene>
<proteinExistence type="inferred from homology"/>
<dbReference type="InterPro" id="IPR033985">
    <property type="entry name" value="SusD-like_N"/>
</dbReference>
<evidence type="ECO:0000259" key="7">
    <source>
        <dbReference type="Pfam" id="PF14322"/>
    </source>
</evidence>
<sequence length="483" mass="54965">MKKINIITSILLLAITVSSCNKLLDIKPVNSMIPVSISDYESVLMGGYPKTDFFMKTDLMTDNVYANLSSTRTPEKANEPWFAWSETKQLDGVEEDPYWGQLYKSIYCANTVLDEFASRTPSPAEKDLFETVKGEAFALRAFSYFYLVNLYAEPYAPTTLKAHGVPMPLSAKDVHQNTQNNVREPVEKVWAQILSDLDAATPLLAGKKTTNKFRFDATSLQLFKARVHLFMGDYEKAIAAASDIIVAKPLFDMNNIQAIVDKADHPSYAFSGTFGFVDSDYKNEVLFYVGGKANGNIFYYGTYMFKPSLELLALCQRPNKMDYRQYIFASLMDTNTPEGFETGTTIYNMYAKQENPSYYIGMKVSEAYVTRAEAYARLKQKDKALTDINNLLQKRIKKTDYAPLKSADFNDEQLLQRVLEERRVEMAFDGGMRWFDLRRLGKPALTHLYKNGVEYKLKQGDPRYLLQIPLSEQTNSPDMPLNP</sequence>
<evidence type="ECO:0000256" key="2">
    <source>
        <dbReference type="ARBA" id="ARBA00006275"/>
    </source>
</evidence>
<keyword evidence="9" id="KW-1185">Reference proteome</keyword>
<feature type="domain" description="RagB/SusD" evidence="6">
    <location>
        <begin position="263"/>
        <end position="478"/>
    </location>
</feature>
<evidence type="ECO:0000256" key="5">
    <source>
        <dbReference type="ARBA" id="ARBA00023237"/>
    </source>
</evidence>
<dbReference type="InterPro" id="IPR012944">
    <property type="entry name" value="SusD_RagB_dom"/>
</dbReference>
<evidence type="ECO:0000313" key="8">
    <source>
        <dbReference type="EMBL" id="MET6996954.1"/>
    </source>
</evidence>
<feature type="domain" description="SusD-like N-terminal" evidence="7">
    <location>
        <begin position="25"/>
        <end position="220"/>
    </location>
</feature>
<dbReference type="Gene3D" id="1.25.40.390">
    <property type="match status" value="1"/>
</dbReference>
<reference evidence="8 9" key="1">
    <citation type="submission" date="2024-06" db="EMBL/GenBank/DDBJ databases">
        <title>Chitinophaga defluvii sp. nov., isolated from municipal sewage.</title>
        <authorList>
            <person name="Zhang L."/>
        </authorList>
    </citation>
    <scope>NUCLEOTIDE SEQUENCE [LARGE SCALE GENOMIC DNA]</scope>
    <source>
        <strain evidence="8 9">H8</strain>
    </source>
</reference>
<dbReference type="InterPro" id="IPR011990">
    <property type="entry name" value="TPR-like_helical_dom_sf"/>
</dbReference>
<evidence type="ECO:0000256" key="1">
    <source>
        <dbReference type="ARBA" id="ARBA00004442"/>
    </source>
</evidence>
<comment type="similarity">
    <text evidence="2">Belongs to the SusD family.</text>
</comment>
<name>A0ABV2T1Q8_9BACT</name>
<comment type="subcellular location">
    <subcellularLocation>
        <location evidence="1">Cell outer membrane</location>
    </subcellularLocation>
</comment>
<evidence type="ECO:0000313" key="9">
    <source>
        <dbReference type="Proteomes" id="UP001549749"/>
    </source>
</evidence>
<evidence type="ECO:0000256" key="4">
    <source>
        <dbReference type="ARBA" id="ARBA00023136"/>
    </source>
</evidence>
<dbReference type="Pfam" id="PF14322">
    <property type="entry name" value="SusD-like_3"/>
    <property type="match status" value="1"/>
</dbReference>
<dbReference type="Proteomes" id="UP001549749">
    <property type="component" value="Unassembled WGS sequence"/>
</dbReference>
<dbReference type="RefSeq" id="WP_354659595.1">
    <property type="nucleotide sequence ID" value="NZ_JBEXAC010000001.1"/>
</dbReference>
<accession>A0ABV2T1Q8</accession>
<organism evidence="8 9">
    <name type="scientific">Chitinophaga defluvii</name>
    <dbReference type="NCBI Taxonomy" id="3163343"/>
    <lineage>
        <taxon>Bacteria</taxon>
        <taxon>Pseudomonadati</taxon>
        <taxon>Bacteroidota</taxon>
        <taxon>Chitinophagia</taxon>
        <taxon>Chitinophagales</taxon>
        <taxon>Chitinophagaceae</taxon>
        <taxon>Chitinophaga</taxon>
    </lineage>
</organism>
<keyword evidence="4" id="KW-0472">Membrane</keyword>
<dbReference type="EMBL" id="JBEXAC010000001">
    <property type="protein sequence ID" value="MET6996954.1"/>
    <property type="molecule type" value="Genomic_DNA"/>
</dbReference>
<keyword evidence="5" id="KW-0998">Cell outer membrane</keyword>
<comment type="caution">
    <text evidence="8">The sequence shown here is derived from an EMBL/GenBank/DDBJ whole genome shotgun (WGS) entry which is preliminary data.</text>
</comment>